<dbReference type="SFLD" id="SFLDS00005">
    <property type="entry name" value="Isoprenoid_Synthase_Type_I"/>
    <property type="match status" value="1"/>
</dbReference>
<dbReference type="RefSeq" id="WP_113988130.1">
    <property type="nucleotide sequence ID" value="NZ_QLST01000003.1"/>
</dbReference>
<keyword evidence="3" id="KW-1185">Reference proteome</keyword>
<dbReference type="GO" id="GO:0016117">
    <property type="term" value="P:carotenoid biosynthetic process"/>
    <property type="evidence" value="ECO:0007669"/>
    <property type="project" value="UniProtKB-ARBA"/>
</dbReference>
<dbReference type="InterPro" id="IPR019845">
    <property type="entry name" value="Squalene/phytoene_synthase_CS"/>
</dbReference>
<accession>A0A365P3M8</accession>
<proteinExistence type="predicted"/>
<reference evidence="2 3" key="1">
    <citation type="submission" date="2018-06" db="EMBL/GenBank/DDBJ databases">
        <title>Flavobacterium tibetense sp. nov., isolated from a wetland YonghuCo on Tibetan Plateau.</title>
        <authorList>
            <person name="Xing P."/>
            <person name="Phurbu D."/>
            <person name="Lu H."/>
        </authorList>
    </citation>
    <scope>NUCLEOTIDE SEQUENCE [LARGE SCALE GENOMIC DNA]</scope>
    <source>
        <strain evidence="2 3">YH5</strain>
    </source>
</reference>
<dbReference type="CDD" id="cd00683">
    <property type="entry name" value="Trans_IPPS_HH"/>
    <property type="match status" value="1"/>
</dbReference>
<gene>
    <name evidence="2" type="ORF">DPN68_03080</name>
</gene>
<dbReference type="SFLD" id="SFLDG01018">
    <property type="entry name" value="Squalene/Phytoene_Synthase_Lik"/>
    <property type="match status" value="1"/>
</dbReference>
<dbReference type="AlphaFoldDB" id="A0A365P3M8"/>
<protein>
    <submittedName>
        <fullName evidence="2">Phytoene/squalene synthase family protein</fullName>
    </submittedName>
</protein>
<dbReference type="InterPro" id="IPR033904">
    <property type="entry name" value="Trans_IPPS_HH"/>
</dbReference>
<dbReference type="Pfam" id="PF00494">
    <property type="entry name" value="SQS_PSY"/>
    <property type="match status" value="1"/>
</dbReference>
<dbReference type="SFLD" id="SFLDG01212">
    <property type="entry name" value="Phytoene_synthase_like"/>
    <property type="match status" value="1"/>
</dbReference>
<dbReference type="GO" id="GO:0004311">
    <property type="term" value="F:geranylgeranyl diphosphate synthase activity"/>
    <property type="evidence" value="ECO:0007669"/>
    <property type="project" value="InterPro"/>
</dbReference>
<evidence type="ECO:0000256" key="1">
    <source>
        <dbReference type="ARBA" id="ARBA00022679"/>
    </source>
</evidence>
<dbReference type="InterPro" id="IPR002060">
    <property type="entry name" value="Squ/phyt_synthse"/>
</dbReference>
<dbReference type="Proteomes" id="UP000253319">
    <property type="component" value="Unassembled WGS sequence"/>
</dbReference>
<dbReference type="EMBL" id="QLST01000003">
    <property type="protein sequence ID" value="RBA29161.1"/>
    <property type="molecule type" value="Genomic_DNA"/>
</dbReference>
<dbReference type="InterPro" id="IPR008949">
    <property type="entry name" value="Isoprenoid_synthase_dom_sf"/>
</dbReference>
<evidence type="ECO:0000313" key="2">
    <source>
        <dbReference type="EMBL" id="RBA29161.1"/>
    </source>
</evidence>
<name>A0A365P3M8_9FLAO</name>
<keyword evidence="1" id="KW-0808">Transferase</keyword>
<dbReference type="GO" id="GO:0051996">
    <property type="term" value="F:squalene synthase [NAD(P)H] activity"/>
    <property type="evidence" value="ECO:0007669"/>
    <property type="project" value="InterPro"/>
</dbReference>
<dbReference type="PANTHER" id="PTHR31480">
    <property type="entry name" value="BIFUNCTIONAL LYCOPENE CYCLASE/PHYTOENE SYNTHASE"/>
    <property type="match status" value="1"/>
</dbReference>
<dbReference type="Gene3D" id="1.10.600.10">
    <property type="entry name" value="Farnesyl Diphosphate Synthase"/>
    <property type="match status" value="1"/>
</dbReference>
<dbReference type="InterPro" id="IPR044843">
    <property type="entry name" value="Trans_IPPS_bact-type"/>
</dbReference>
<organism evidence="2 3">
    <name type="scientific">Flavobacterium tibetense</name>
    <dbReference type="NCBI Taxonomy" id="2233533"/>
    <lineage>
        <taxon>Bacteria</taxon>
        <taxon>Pseudomonadati</taxon>
        <taxon>Bacteroidota</taxon>
        <taxon>Flavobacteriia</taxon>
        <taxon>Flavobacteriales</taxon>
        <taxon>Flavobacteriaceae</taxon>
        <taxon>Flavobacterium</taxon>
    </lineage>
</organism>
<dbReference type="PROSITE" id="PS01045">
    <property type="entry name" value="SQUALEN_PHYTOEN_SYN_2"/>
    <property type="match status" value="1"/>
</dbReference>
<comment type="caution">
    <text evidence="2">The sequence shown here is derived from an EMBL/GenBank/DDBJ whole genome shotgun (WGS) entry which is preliminary data.</text>
</comment>
<sequence length="279" mass="32584">MKALFDEVSLECSKKITKKYSTSFSLAIKMLSPKIQDEIYAIYGFVRFADEIVDTFEGYDQEILLDEFEAEYEKALERKISLNPVLNAFQRVVHEYKLHDLVPPFMKSMRMDLTKKEYETVAEYEEYIYGSADVVGLMCLKVFVAGDEKRYEELKSSAMRLGSAFQKVNFLRDLKHDYETLGRIYFPGINFSSLTNENKKQIVAEIEADFEEAFKGILQLPVEAKFGVYTAYRYYRSLMNKISKTQPEEFLNARIRISNPLKLVILSKSYLRYQFNIIA</sequence>
<dbReference type="OrthoDB" id="9787280at2"/>
<evidence type="ECO:0000313" key="3">
    <source>
        <dbReference type="Proteomes" id="UP000253319"/>
    </source>
</evidence>
<dbReference type="SUPFAM" id="SSF48576">
    <property type="entry name" value="Terpenoid synthases"/>
    <property type="match status" value="1"/>
</dbReference>